<reference evidence="1" key="1">
    <citation type="submission" date="2014-11" db="EMBL/GenBank/DDBJ databases">
        <authorList>
            <person name="Amaro Gonzalez C."/>
        </authorList>
    </citation>
    <scope>NUCLEOTIDE SEQUENCE</scope>
</reference>
<sequence length="15" mass="1612">MSLLPRLSPPPPPLP</sequence>
<proteinExistence type="predicted"/>
<reference evidence="1" key="2">
    <citation type="journal article" date="2015" name="Fish Shellfish Immunol.">
        <title>Early steps in the European eel (Anguilla anguilla)-Vibrio vulnificus interaction in the gills: Role of the RtxA13 toxin.</title>
        <authorList>
            <person name="Callol A."/>
            <person name="Pajuelo D."/>
            <person name="Ebbesson L."/>
            <person name="Teles M."/>
            <person name="MacKenzie S."/>
            <person name="Amaro C."/>
        </authorList>
    </citation>
    <scope>NUCLEOTIDE SEQUENCE</scope>
</reference>
<accession>A0A0E9U0Y4</accession>
<evidence type="ECO:0000313" key="1">
    <source>
        <dbReference type="EMBL" id="JAH59569.1"/>
    </source>
</evidence>
<name>A0A0E9U0Y4_ANGAN</name>
<dbReference type="EMBL" id="GBXM01049008">
    <property type="protein sequence ID" value="JAH59569.1"/>
    <property type="molecule type" value="Transcribed_RNA"/>
</dbReference>
<organism evidence="1">
    <name type="scientific">Anguilla anguilla</name>
    <name type="common">European freshwater eel</name>
    <name type="synonym">Muraena anguilla</name>
    <dbReference type="NCBI Taxonomy" id="7936"/>
    <lineage>
        <taxon>Eukaryota</taxon>
        <taxon>Metazoa</taxon>
        <taxon>Chordata</taxon>
        <taxon>Craniata</taxon>
        <taxon>Vertebrata</taxon>
        <taxon>Euteleostomi</taxon>
        <taxon>Actinopterygii</taxon>
        <taxon>Neopterygii</taxon>
        <taxon>Teleostei</taxon>
        <taxon>Anguilliformes</taxon>
        <taxon>Anguillidae</taxon>
        <taxon>Anguilla</taxon>
    </lineage>
</organism>
<protein>
    <submittedName>
        <fullName evidence="1">Uncharacterized protein</fullName>
    </submittedName>
</protein>